<dbReference type="RefSeq" id="WP_131588200.1">
    <property type="nucleotide sequence ID" value="NZ_SJLX01000013.1"/>
</dbReference>
<proteinExistence type="inferred from homology"/>
<evidence type="ECO:0000313" key="5">
    <source>
        <dbReference type="EMBL" id="ATQ63805.1"/>
    </source>
</evidence>
<feature type="modified residue" description="N6-(pyridoxal phosphate)lysine" evidence="3">
    <location>
        <position position="199"/>
    </location>
</feature>
<sequence>MPSKPNFQVPSAEPNGTRTLHRWPILTGANYRKVIACISSGELSGSGLEVINEFETTVENWIGGGHVVSTNSGTTALMVALLTLGVGPEDVVLVPSYTWSATAFAATLIGAIPRFVDIDSDTYNLSTEAVAKAITPDVKAIIVVHMHGLSCEMDEITAIAREKGVPIIEDCAQAHGALYKKQYVGTLSDIGCFSMQKSKHFSAGDGGFLVTRNAALAQKARDICNFGLPTPKHNYHFEEGLREGYAVFRECEQIGGMFRLNPLSAALVIDQLEHLDQRIEWLQEAMKPLVAEAAQVPFLKITQPGSHRTHVWHKIRVGIDYGAVDHYGRSMADIRQGLRNTLARSGIPSTLWTAPILPLQKVFRPYAGTIDWTKTAGHLAIENSFIVFDEKYPLIAQDPSTMTALVSKLRQVWSDYFASLE</sequence>
<dbReference type="Pfam" id="PF01041">
    <property type="entry name" value="DegT_DnrJ_EryC1"/>
    <property type="match status" value="1"/>
</dbReference>
<protein>
    <submittedName>
        <fullName evidence="5">Amino transferase</fullName>
    </submittedName>
</protein>
<keyword evidence="5" id="KW-0808">Transferase</keyword>
<dbReference type="EMBL" id="KY357918">
    <property type="protein sequence ID" value="ATQ63805.1"/>
    <property type="molecule type" value="Genomic_DNA"/>
</dbReference>
<dbReference type="SUPFAM" id="SSF53383">
    <property type="entry name" value="PLP-dependent transferases"/>
    <property type="match status" value="1"/>
</dbReference>
<dbReference type="PIRSF" id="PIRSF000390">
    <property type="entry name" value="PLP_StrS"/>
    <property type="match status" value="1"/>
</dbReference>
<evidence type="ECO:0000256" key="2">
    <source>
        <dbReference type="PIRSR" id="PIRSR000390-1"/>
    </source>
</evidence>
<dbReference type="InterPro" id="IPR015424">
    <property type="entry name" value="PyrdxlP-dep_Trfase"/>
</dbReference>
<gene>
    <name evidence="5" type="primary">mosB</name>
</gene>
<name>A0A2D2CMM6_RHILV</name>
<dbReference type="AlphaFoldDB" id="A0A2D2CMM6"/>
<dbReference type="InterPro" id="IPR015421">
    <property type="entry name" value="PyrdxlP-dep_Trfase_major"/>
</dbReference>
<dbReference type="GO" id="GO:0008483">
    <property type="term" value="F:transaminase activity"/>
    <property type="evidence" value="ECO:0007669"/>
    <property type="project" value="TreeGrafter"/>
</dbReference>
<dbReference type="GO" id="GO:0000271">
    <property type="term" value="P:polysaccharide biosynthetic process"/>
    <property type="evidence" value="ECO:0007669"/>
    <property type="project" value="TreeGrafter"/>
</dbReference>
<keyword evidence="5" id="KW-0614">Plasmid</keyword>
<dbReference type="PANTHER" id="PTHR30244:SF34">
    <property type="entry name" value="DTDP-4-AMINO-4,6-DIDEOXYGALACTOSE TRANSAMINASE"/>
    <property type="match status" value="1"/>
</dbReference>
<dbReference type="PANTHER" id="PTHR30244">
    <property type="entry name" value="TRANSAMINASE"/>
    <property type="match status" value="1"/>
</dbReference>
<dbReference type="InterPro" id="IPR000653">
    <property type="entry name" value="DegT/StrS_aminotransferase"/>
</dbReference>
<evidence type="ECO:0000256" key="4">
    <source>
        <dbReference type="RuleBase" id="RU004508"/>
    </source>
</evidence>
<comment type="similarity">
    <text evidence="1 4">Belongs to the DegT/DnrJ/EryC1 family.</text>
</comment>
<feature type="active site" description="Proton acceptor" evidence="2">
    <location>
        <position position="199"/>
    </location>
</feature>
<dbReference type="GO" id="GO:0030170">
    <property type="term" value="F:pyridoxal phosphate binding"/>
    <property type="evidence" value="ECO:0007669"/>
    <property type="project" value="TreeGrafter"/>
</dbReference>
<dbReference type="Gene3D" id="3.90.1150.10">
    <property type="entry name" value="Aspartate Aminotransferase, domain 1"/>
    <property type="match status" value="1"/>
</dbReference>
<dbReference type="CDD" id="cd00616">
    <property type="entry name" value="AHBA_syn"/>
    <property type="match status" value="1"/>
</dbReference>
<geneLocation type="plasmid" evidence="5">
    <name>Sym</name>
</geneLocation>
<evidence type="ECO:0000256" key="3">
    <source>
        <dbReference type="PIRSR" id="PIRSR000390-2"/>
    </source>
</evidence>
<keyword evidence="3 4" id="KW-0663">Pyridoxal phosphate</keyword>
<dbReference type="InterPro" id="IPR015422">
    <property type="entry name" value="PyrdxlP-dep_Trfase_small"/>
</dbReference>
<evidence type="ECO:0000256" key="1">
    <source>
        <dbReference type="ARBA" id="ARBA00037999"/>
    </source>
</evidence>
<accession>A0A2D2CMM6</accession>
<organism evidence="5">
    <name type="scientific">Rhizobium leguminosarum bv. viciae</name>
    <dbReference type="NCBI Taxonomy" id="387"/>
    <lineage>
        <taxon>Bacteria</taxon>
        <taxon>Pseudomonadati</taxon>
        <taxon>Pseudomonadota</taxon>
        <taxon>Alphaproteobacteria</taxon>
        <taxon>Hyphomicrobiales</taxon>
        <taxon>Rhizobiaceae</taxon>
        <taxon>Rhizobium/Agrobacterium group</taxon>
        <taxon>Rhizobium</taxon>
    </lineage>
</organism>
<dbReference type="Gene3D" id="3.40.640.10">
    <property type="entry name" value="Type I PLP-dependent aspartate aminotransferase-like (Major domain)"/>
    <property type="match status" value="1"/>
</dbReference>
<reference evidence="5" key="1">
    <citation type="submission" date="2016-12" db="EMBL/GenBank/DDBJ databases">
        <title>DNA sequence of rhizopine mosB/C genes with deduced amino acid sequence from Rhizobium leguminosarum bv. viciae strain 1a Sym plasmid.</title>
        <authorList>
            <person name="Owuama C.I."/>
        </authorList>
    </citation>
    <scope>NUCLEOTIDE SEQUENCE</scope>
    <source>
        <strain evidence="5">1a</strain>
        <plasmid evidence="5">Sym</plasmid>
    </source>
</reference>